<sequence length="100" mass="11943">MTDHNDPEDKSAYQRRVEAKLDEWQAEIDRLRAKARGEAAEKQIEYEREAKDLEIKKQEMRQRYDELKRNSGEAWRDVRQGLDSAWDSVEAAFKKARARF</sequence>
<reference evidence="2 3" key="1">
    <citation type="submission" date="2016-10" db="EMBL/GenBank/DDBJ databases">
        <authorList>
            <person name="Varghese N."/>
            <person name="Submissions S."/>
        </authorList>
    </citation>
    <scope>NUCLEOTIDE SEQUENCE [LARGE SCALE GENOMIC DNA]</scope>
    <source>
        <strain evidence="3">YIM D21,KCTC 23444,ACCC 10710</strain>
    </source>
</reference>
<dbReference type="EMBL" id="FOMS01000011">
    <property type="protein sequence ID" value="SFE55380.1"/>
    <property type="molecule type" value="Genomic_DNA"/>
</dbReference>
<accession>A0A1I2BJI5</accession>
<protein>
    <recommendedName>
        <fullName evidence="4">Coiled coil domain-containing protein</fullName>
    </recommendedName>
</protein>
<evidence type="ECO:0000313" key="3">
    <source>
        <dbReference type="Proteomes" id="UP000325289"/>
    </source>
</evidence>
<evidence type="ECO:0000313" key="2">
    <source>
        <dbReference type="EMBL" id="SFE55380.1"/>
    </source>
</evidence>
<keyword evidence="3" id="KW-1185">Reference proteome</keyword>
<dbReference type="AlphaFoldDB" id="A0A1I2BJI5"/>
<evidence type="ECO:0000256" key="1">
    <source>
        <dbReference type="SAM" id="Coils"/>
    </source>
</evidence>
<name>A0A1I2BJI5_9RHOB</name>
<dbReference type="Proteomes" id="UP000325289">
    <property type="component" value="Unassembled WGS sequence"/>
</dbReference>
<gene>
    <name evidence="2" type="ORF">SAMN04515678_11143</name>
</gene>
<organism evidence="2 3">
    <name type="scientific">Roseivivax sediminis</name>
    <dbReference type="NCBI Taxonomy" id="936889"/>
    <lineage>
        <taxon>Bacteria</taxon>
        <taxon>Pseudomonadati</taxon>
        <taxon>Pseudomonadota</taxon>
        <taxon>Alphaproteobacteria</taxon>
        <taxon>Rhodobacterales</taxon>
        <taxon>Roseobacteraceae</taxon>
        <taxon>Roseivivax</taxon>
    </lineage>
</organism>
<keyword evidence="1" id="KW-0175">Coiled coil</keyword>
<feature type="coiled-coil region" evidence="1">
    <location>
        <begin position="14"/>
        <end position="70"/>
    </location>
</feature>
<evidence type="ECO:0008006" key="4">
    <source>
        <dbReference type="Google" id="ProtNLM"/>
    </source>
</evidence>
<dbReference type="OrthoDB" id="9813316at2"/>
<proteinExistence type="predicted"/>
<dbReference type="RefSeq" id="WP_149757087.1">
    <property type="nucleotide sequence ID" value="NZ_FOMS01000011.1"/>
</dbReference>